<comment type="subcellular location">
    <subcellularLocation>
        <location evidence="1">Mitochondrion inner membrane</location>
        <topology evidence="1">Peripheral membrane protein</topology>
    </subcellularLocation>
</comment>
<gene>
    <name evidence="16" type="primary">TIM44</name>
    <name evidence="16" type="ORF">H4R34_000845</name>
</gene>
<keyword evidence="3 13" id="KW-0813">Transport</keyword>
<dbReference type="FunFam" id="3.10.450.240:FF:000002">
    <property type="entry name" value="Mitochondrial import inner membrane translocase subunit TIM44"/>
    <property type="match status" value="1"/>
</dbReference>
<evidence type="ECO:0000256" key="7">
    <source>
        <dbReference type="ARBA" id="ARBA00022927"/>
    </source>
</evidence>
<organism evidence="16 17">
    <name type="scientific">Dimargaris verticillata</name>
    <dbReference type="NCBI Taxonomy" id="2761393"/>
    <lineage>
        <taxon>Eukaryota</taxon>
        <taxon>Fungi</taxon>
        <taxon>Fungi incertae sedis</taxon>
        <taxon>Zoopagomycota</taxon>
        <taxon>Kickxellomycotina</taxon>
        <taxon>Dimargaritomycetes</taxon>
        <taxon>Dimargaritales</taxon>
        <taxon>Dimargaritaceae</taxon>
        <taxon>Dimargaris</taxon>
    </lineage>
</organism>
<dbReference type="InterPro" id="IPR039544">
    <property type="entry name" value="Tim44-like"/>
</dbReference>
<evidence type="ECO:0000256" key="3">
    <source>
        <dbReference type="ARBA" id="ARBA00022448"/>
    </source>
</evidence>
<dbReference type="GO" id="GO:0051087">
    <property type="term" value="F:protein-folding chaperone binding"/>
    <property type="evidence" value="ECO:0007669"/>
    <property type="project" value="InterPro"/>
</dbReference>
<dbReference type="PANTHER" id="PTHR10721:SF1">
    <property type="entry name" value="MITOCHONDRIAL IMPORT INNER MEMBRANE TRANSLOCASE SUBUNIT TIM44"/>
    <property type="match status" value="1"/>
</dbReference>
<feature type="domain" description="Tim44-like" evidence="15">
    <location>
        <begin position="279"/>
        <end position="433"/>
    </location>
</feature>
<keyword evidence="9 13" id="KW-0811">Translocation</keyword>
<reference evidence="16" key="1">
    <citation type="submission" date="2022-07" db="EMBL/GenBank/DDBJ databases">
        <title>Phylogenomic reconstructions and comparative analyses of Kickxellomycotina fungi.</title>
        <authorList>
            <person name="Reynolds N.K."/>
            <person name="Stajich J.E."/>
            <person name="Barry K."/>
            <person name="Grigoriev I.V."/>
            <person name="Crous P."/>
            <person name="Smith M.E."/>
        </authorList>
    </citation>
    <scope>NUCLEOTIDE SEQUENCE</scope>
    <source>
        <strain evidence="16">RSA 567</strain>
    </source>
</reference>
<dbReference type="PANTHER" id="PTHR10721">
    <property type="entry name" value="MITOCHONDRIAL IMPORT INNER MEMBRANE TRANSLOCASE SUBUNIT TIM44"/>
    <property type="match status" value="1"/>
</dbReference>
<protein>
    <recommendedName>
        <fullName evidence="12 13">Mitochondrial import inner membrane translocase subunit TIM44</fullName>
    </recommendedName>
</protein>
<evidence type="ECO:0000256" key="14">
    <source>
        <dbReference type="SAM" id="MobiDB-lite"/>
    </source>
</evidence>
<evidence type="ECO:0000256" key="5">
    <source>
        <dbReference type="ARBA" id="ARBA00022792"/>
    </source>
</evidence>
<keyword evidence="4" id="KW-0547">Nucleotide-binding</keyword>
<evidence type="ECO:0000313" key="16">
    <source>
        <dbReference type="EMBL" id="KAJ1984134.1"/>
    </source>
</evidence>
<dbReference type="AlphaFoldDB" id="A0A9W8EBH1"/>
<sequence length="440" mass="49967">MLHQSIHLARLLATPAHGIRGNAAVIAATHRRVQWFSATRLRANQEFRSPVRIFIDSVKRQVKDNKEFNQNVKLLQDEKSKLAESEAMKRAKEALEKANKQRSAQSERLRQTASKLGESVSHTYKEISETEAAKASKKAIQTTAKVVSSTVSAATEPIRETEAYKHVSKEVKTLVDESSAQYGGYRTKEERQRLREQWEKDPTRKRANRVAVNPDAGSSVVMHKDSKWKTSWDSFKDSNPVMQGLFRIKRGYAESENPLVSFTRSITDTVGSIFSESESAQALRLFRETLDPNFRVDHFLDEVRDYIVPEIMDAYLHSDIDTLRMWCSEATFNVLSAGIKAQIQQGLISDSKILDIRRVDMVTAKVLDDDIPVIVVSFNTQEVLLFRNRSTGEIALGKEDHIEQVSYAIVLTKDPDDLVNPITNGWKVIDMAKQFSRPTW</sequence>
<dbReference type="Pfam" id="PF04280">
    <property type="entry name" value="Tim44"/>
    <property type="match status" value="1"/>
</dbReference>
<dbReference type="GO" id="GO:0005743">
    <property type="term" value="C:mitochondrial inner membrane"/>
    <property type="evidence" value="ECO:0007669"/>
    <property type="project" value="UniProtKB-SubCell"/>
</dbReference>
<comment type="function">
    <text evidence="13">Essential component of the PAM complex, a complex required for the translocation of transit peptide-containing proteins from the inner membrane into the mitochondrial matrix in an ATP-dependent manner.</text>
</comment>
<feature type="region of interest" description="Disordered" evidence="14">
    <location>
        <begin position="95"/>
        <end position="117"/>
    </location>
</feature>
<keyword evidence="5 13" id="KW-0999">Mitochondrion inner membrane</keyword>
<evidence type="ECO:0000256" key="12">
    <source>
        <dbReference type="ARBA" id="ARBA00074309"/>
    </source>
</evidence>
<dbReference type="Gene3D" id="3.10.450.240">
    <property type="match status" value="1"/>
</dbReference>
<proteinExistence type="inferred from homology"/>
<keyword evidence="7 13" id="KW-0653">Protein transport</keyword>
<evidence type="ECO:0000256" key="10">
    <source>
        <dbReference type="ARBA" id="ARBA00023128"/>
    </source>
</evidence>
<dbReference type="SUPFAM" id="SSF54427">
    <property type="entry name" value="NTF2-like"/>
    <property type="match status" value="1"/>
</dbReference>
<comment type="similarity">
    <text evidence="2 13">Belongs to the Tim44 family.</text>
</comment>
<keyword evidence="17" id="KW-1185">Reference proteome</keyword>
<evidence type="ECO:0000256" key="8">
    <source>
        <dbReference type="ARBA" id="ARBA00022946"/>
    </source>
</evidence>
<evidence type="ECO:0000256" key="11">
    <source>
        <dbReference type="ARBA" id="ARBA00023136"/>
    </source>
</evidence>
<evidence type="ECO:0000256" key="4">
    <source>
        <dbReference type="ARBA" id="ARBA00022741"/>
    </source>
</evidence>
<evidence type="ECO:0000313" key="17">
    <source>
        <dbReference type="Proteomes" id="UP001151582"/>
    </source>
</evidence>
<evidence type="ECO:0000256" key="2">
    <source>
        <dbReference type="ARBA" id="ARBA00009597"/>
    </source>
</evidence>
<keyword evidence="8" id="KW-0809">Transit peptide</keyword>
<evidence type="ECO:0000256" key="13">
    <source>
        <dbReference type="PIRNR" id="PIRNR037871"/>
    </source>
</evidence>
<dbReference type="InterPro" id="IPR032710">
    <property type="entry name" value="NTF2-like_dom_sf"/>
</dbReference>
<evidence type="ECO:0000259" key="15">
    <source>
        <dbReference type="SMART" id="SM00978"/>
    </source>
</evidence>
<dbReference type="OrthoDB" id="10265990at2759"/>
<accession>A0A9W8EBH1</accession>
<keyword evidence="11 13" id="KW-0472">Membrane</keyword>
<dbReference type="InterPro" id="IPR017303">
    <property type="entry name" value="Tim44"/>
</dbReference>
<dbReference type="InterPro" id="IPR007379">
    <property type="entry name" value="Tim44-like_dom"/>
</dbReference>
<keyword evidence="10 13" id="KW-0496">Mitochondrion</keyword>
<evidence type="ECO:0000256" key="1">
    <source>
        <dbReference type="ARBA" id="ARBA00004637"/>
    </source>
</evidence>
<dbReference type="SMART" id="SM00978">
    <property type="entry name" value="Tim44"/>
    <property type="match status" value="1"/>
</dbReference>
<dbReference type="PIRSF" id="PIRSF037871">
    <property type="entry name" value="TIM44"/>
    <property type="match status" value="1"/>
</dbReference>
<keyword evidence="6" id="KW-0067">ATP-binding</keyword>
<dbReference type="Proteomes" id="UP001151582">
    <property type="component" value="Unassembled WGS sequence"/>
</dbReference>
<dbReference type="GO" id="GO:0005524">
    <property type="term" value="F:ATP binding"/>
    <property type="evidence" value="ECO:0007669"/>
    <property type="project" value="UniProtKB-KW"/>
</dbReference>
<evidence type="ECO:0000256" key="6">
    <source>
        <dbReference type="ARBA" id="ARBA00022840"/>
    </source>
</evidence>
<feature type="compositionally biased region" description="Basic and acidic residues" evidence="14">
    <location>
        <begin position="95"/>
        <end position="110"/>
    </location>
</feature>
<comment type="caution">
    <text evidence="16">The sequence shown here is derived from an EMBL/GenBank/DDBJ whole genome shotgun (WGS) entry which is preliminary data.</text>
</comment>
<evidence type="ECO:0000256" key="9">
    <source>
        <dbReference type="ARBA" id="ARBA00023010"/>
    </source>
</evidence>
<name>A0A9W8EBH1_9FUNG</name>
<dbReference type="GO" id="GO:0030150">
    <property type="term" value="P:protein import into mitochondrial matrix"/>
    <property type="evidence" value="ECO:0007669"/>
    <property type="project" value="InterPro"/>
</dbReference>
<dbReference type="EMBL" id="JANBQB010000029">
    <property type="protein sequence ID" value="KAJ1984134.1"/>
    <property type="molecule type" value="Genomic_DNA"/>
</dbReference>